<comment type="caution">
    <text evidence="1">The sequence shown here is derived from an EMBL/GenBank/DDBJ whole genome shotgun (WGS) entry which is preliminary data.</text>
</comment>
<evidence type="ECO:0000313" key="2">
    <source>
        <dbReference type="Proteomes" id="UP000419743"/>
    </source>
</evidence>
<protein>
    <submittedName>
        <fullName evidence="1">Uncharacterized protein</fullName>
    </submittedName>
</protein>
<proteinExistence type="predicted"/>
<dbReference type="AlphaFoldDB" id="A0A7M4DR81"/>
<dbReference type="RefSeq" id="WP_156743258.1">
    <property type="nucleotide sequence ID" value="NZ_CACRYJ010000066.1"/>
</dbReference>
<gene>
    <name evidence="1" type="ORF">HALOF300_04673</name>
</gene>
<sequence>MPPSDDTVYDEPAEFDDPEIEAALTALGGMSEAPLSQHVEAFENVYRVLQDRLTQAEN</sequence>
<reference evidence="1 2" key="1">
    <citation type="submission" date="2019-11" db="EMBL/GenBank/DDBJ databases">
        <authorList>
            <person name="Criscuolo A."/>
        </authorList>
    </citation>
    <scope>NUCLEOTIDE SEQUENCE [LARGE SCALE GENOMIC DNA]</scope>
    <source>
        <strain evidence="1">CIP111667</strain>
    </source>
</reference>
<evidence type="ECO:0000313" key="1">
    <source>
        <dbReference type="EMBL" id="VZO39975.1"/>
    </source>
</evidence>
<name>A0A7M4DR81_9MICO</name>
<accession>A0A7M4DR81</accession>
<keyword evidence="2" id="KW-1185">Reference proteome</keyword>
<dbReference type="EMBL" id="CACRYJ010000066">
    <property type="protein sequence ID" value="VZO39975.1"/>
    <property type="molecule type" value="Genomic_DNA"/>
</dbReference>
<organism evidence="1 2">
    <name type="scientific">Occultella aeris</name>
    <dbReference type="NCBI Taxonomy" id="2761496"/>
    <lineage>
        <taxon>Bacteria</taxon>
        <taxon>Bacillati</taxon>
        <taxon>Actinomycetota</taxon>
        <taxon>Actinomycetes</taxon>
        <taxon>Micrococcales</taxon>
        <taxon>Ruaniaceae</taxon>
        <taxon>Occultella</taxon>
    </lineage>
</organism>
<dbReference type="Proteomes" id="UP000419743">
    <property type="component" value="Unassembled WGS sequence"/>
</dbReference>